<organism evidence="2 3">
    <name type="scientific">Ephemerocybe angulata</name>
    <dbReference type="NCBI Taxonomy" id="980116"/>
    <lineage>
        <taxon>Eukaryota</taxon>
        <taxon>Fungi</taxon>
        <taxon>Dikarya</taxon>
        <taxon>Basidiomycota</taxon>
        <taxon>Agaricomycotina</taxon>
        <taxon>Agaricomycetes</taxon>
        <taxon>Agaricomycetidae</taxon>
        <taxon>Agaricales</taxon>
        <taxon>Agaricineae</taxon>
        <taxon>Psathyrellaceae</taxon>
        <taxon>Ephemerocybe</taxon>
    </lineage>
</organism>
<dbReference type="AlphaFoldDB" id="A0A8H5FH55"/>
<evidence type="ECO:0000259" key="1">
    <source>
        <dbReference type="PROSITE" id="PS50181"/>
    </source>
</evidence>
<dbReference type="OrthoDB" id="3221235at2759"/>
<protein>
    <recommendedName>
        <fullName evidence="1">F-box domain-containing protein</fullName>
    </recommendedName>
</protein>
<dbReference type="Gene3D" id="1.20.1280.50">
    <property type="match status" value="1"/>
</dbReference>
<sequence length="548" mass="61904">MSRPRTIAALVNSNILPSSVELLTFHNRVHGLTSRIDKLLLEVQKLEDKRTTYLAVLSAVRRIPLDVLGEIFALLIPRDLTVHDRAALLRLGQVCRSWRAAMFQERSVWSGLVLRACVCFRLGKLRLERAHGTEYDSIIQWYGRAGGYRKRLTYTASERCPCHIGKRCEATHPTVVRLLRQGPELHHFTLQLAGLNCLRQWLQCMDPSPTSESSGAPSSPSSAVADPWRSLRSLSLLFSRRLHPTSQHSDVPTTSYFAQFPKVTTFRLDLPEGDSYGETVGSLVQRLHIAPDFLGRLTSFTLKWDWGIRLLDTLTHCVALDSFTLDLGTNRFLVNTDSIDNIDKWRATPLSLPFLREFRLRQGGGDILEYLAMPLLRTLDLELVDAQNHSDTACVDISRFLKRCELTTTLQNLRICGITGLDGTAFIHLPILSALKSLELDSSKVHSYHFDIDDWDGTPNRDRQLFPVMTEFRLLNLRRSILSLSPEISYLLERARAEHCTVTVSYTDGPYPSESSLQRLVPSDRSPSITVRVIGSKFTDTVKAIGKI</sequence>
<gene>
    <name evidence="2" type="ORF">D9611_006610</name>
</gene>
<dbReference type="Proteomes" id="UP000541558">
    <property type="component" value="Unassembled WGS sequence"/>
</dbReference>
<proteinExistence type="predicted"/>
<feature type="domain" description="F-box" evidence="1">
    <location>
        <begin position="57"/>
        <end position="112"/>
    </location>
</feature>
<dbReference type="InterPro" id="IPR036047">
    <property type="entry name" value="F-box-like_dom_sf"/>
</dbReference>
<name>A0A8H5FH55_9AGAR</name>
<evidence type="ECO:0000313" key="3">
    <source>
        <dbReference type="Proteomes" id="UP000541558"/>
    </source>
</evidence>
<comment type="caution">
    <text evidence="2">The sequence shown here is derived from an EMBL/GenBank/DDBJ whole genome shotgun (WGS) entry which is preliminary data.</text>
</comment>
<reference evidence="2 3" key="1">
    <citation type="journal article" date="2020" name="ISME J.">
        <title>Uncovering the hidden diversity of litter-decomposition mechanisms in mushroom-forming fungi.</title>
        <authorList>
            <person name="Floudas D."/>
            <person name="Bentzer J."/>
            <person name="Ahren D."/>
            <person name="Johansson T."/>
            <person name="Persson P."/>
            <person name="Tunlid A."/>
        </authorList>
    </citation>
    <scope>NUCLEOTIDE SEQUENCE [LARGE SCALE GENOMIC DNA]</scope>
    <source>
        <strain evidence="2 3">CBS 175.51</strain>
    </source>
</reference>
<evidence type="ECO:0000313" key="2">
    <source>
        <dbReference type="EMBL" id="KAF5336599.1"/>
    </source>
</evidence>
<dbReference type="EMBL" id="JAACJK010000058">
    <property type="protein sequence ID" value="KAF5336599.1"/>
    <property type="molecule type" value="Genomic_DNA"/>
</dbReference>
<dbReference type="Pfam" id="PF12937">
    <property type="entry name" value="F-box-like"/>
    <property type="match status" value="1"/>
</dbReference>
<dbReference type="SUPFAM" id="SSF81383">
    <property type="entry name" value="F-box domain"/>
    <property type="match status" value="1"/>
</dbReference>
<keyword evidence="3" id="KW-1185">Reference proteome</keyword>
<dbReference type="PROSITE" id="PS50181">
    <property type="entry name" value="FBOX"/>
    <property type="match status" value="1"/>
</dbReference>
<accession>A0A8H5FH55</accession>
<dbReference type="InterPro" id="IPR001810">
    <property type="entry name" value="F-box_dom"/>
</dbReference>